<gene>
    <name evidence="3" type="ORF">Aru02nite_09400</name>
</gene>
<organism evidence="3 4">
    <name type="scientific">Actinocatenispora rupis</name>
    <dbReference type="NCBI Taxonomy" id="519421"/>
    <lineage>
        <taxon>Bacteria</taxon>
        <taxon>Bacillati</taxon>
        <taxon>Actinomycetota</taxon>
        <taxon>Actinomycetes</taxon>
        <taxon>Micromonosporales</taxon>
        <taxon>Micromonosporaceae</taxon>
        <taxon>Actinocatenispora</taxon>
    </lineage>
</organism>
<feature type="domain" description="Carbohydrate-binding" evidence="2">
    <location>
        <begin position="738"/>
        <end position="880"/>
    </location>
</feature>
<proteinExistence type="predicted"/>
<dbReference type="Pfam" id="PF06452">
    <property type="entry name" value="CBM9_1"/>
    <property type="match status" value="1"/>
</dbReference>
<dbReference type="SUPFAM" id="SSF51445">
    <property type="entry name" value="(Trans)glycosidases"/>
    <property type="match status" value="1"/>
</dbReference>
<name>A0A8J3J1Z0_9ACTN</name>
<sequence length="897" mass="93516">MQLRHGRARWGAVLAAALALAASGLAAATAPAHAAATLTLTSPVLVFDQGSTRISLTTDQASVSYRVTDEAGASVTSGTSAVSGGAGALDLSSLGPGYYHLSVTAGTTTVPTEIGVLGGFAPGTATRDQRFGMDVHFGHQPNDATLFALMGRIGFTHTRSDLNWSAIEQSPGEYSWGGYVTDKDVPLAAQNGLTPLLVAGYSNKNYDGGYTPYTQAGWDAFGRFIDAGYEHFSGYTKDVEVYNEFNGGFDTAQACARTVGDKVRCYLGMLKAAHQAVKVDGGHADANLIGPVSAGIDQPWITGLLDGGALDYLDSFSFHQYAGANPETAYAAVPWLRQQIRDHHGGKDMPLWITETGDTVMPGAVTDADQADFAVRLPVLAFAAGVDRYFWYDFLNDGSDPTNKEHNFGQLRQPTTGVVGNAPKPSLVTQATVLRQIGGLPLTGSDDLAAPAYSYRFGTTTRVMWATTPTTVRVAATKPLTVTDEYGRASTYTPVGGSVTLGLDKHPVYVRGASGVSVTTNPGVTATVPGTSNTAETIPVTVTNHERHPVNGTVGHTGFTVAARASTTVQVPTTGNTGERNLVASAGVGPLRTVRIPLSTSVVAATRVTVAPKVAGTDPVRNQLAVTVTNNRRATALPVASVYWQLTDGSTYLGRGTETGVPDVAPGRSVTVTVDVPALSTWDQHWYYTKVTTGGGAEVAAQGWTGWSPVEADGAAHAPPIDLGRQVARTYPGGYGGAADLSGTLRPSYTADGLVVTADVTDDVFRQAATDPSQLWSGDSIQFAVTPTLPGLSTQRVEVGAALLPNGPAVYTWSPPPGQSAGTTPGATATVTRDGTTTHYRIAVPWASLGLAARPTAPFGMSVVVNDSDGAARNWVTWGDGITTTKSSVLLRPVQIV</sequence>
<dbReference type="InterPro" id="IPR017853">
    <property type="entry name" value="GH"/>
</dbReference>
<dbReference type="AlphaFoldDB" id="A0A8J3J1Z0"/>
<reference evidence="3" key="1">
    <citation type="submission" date="2021-01" db="EMBL/GenBank/DDBJ databases">
        <title>Whole genome shotgun sequence of Actinocatenispora rupis NBRC 107355.</title>
        <authorList>
            <person name="Komaki H."/>
            <person name="Tamura T."/>
        </authorList>
    </citation>
    <scope>NUCLEOTIDE SEQUENCE</scope>
    <source>
        <strain evidence="3">NBRC 107355</strain>
    </source>
</reference>
<accession>A0A8J3J1Z0</accession>
<dbReference type="InterPro" id="IPR010502">
    <property type="entry name" value="Carb-bd_dom_fam9"/>
</dbReference>
<dbReference type="EMBL" id="BOMB01000004">
    <property type="protein sequence ID" value="GID10051.1"/>
    <property type="molecule type" value="Genomic_DNA"/>
</dbReference>
<feature type="chain" id="PRO_5035289914" description="Carbohydrate-binding domain-containing protein" evidence="1">
    <location>
        <begin position="35"/>
        <end position="897"/>
    </location>
</feature>
<keyword evidence="1" id="KW-0732">Signal</keyword>
<dbReference type="InterPro" id="IPR051923">
    <property type="entry name" value="Glycosyl_Hydrolase_39"/>
</dbReference>
<evidence type="ECO:0000313" key="3">
    <source>
        <dbReference type="EMBL" id="GID10051.1"/>
    </source>
</evidence>
<evidence type="ECO:0000313" key="4">
    <source>
        <dbReference type="Proteomes" id="UP000612808"/>
    </source>
</evidence>
<feature type="signal peptide" evidence="1">
    <location>
        <begin position="1"/>
        <end position="34"/>
    </location>
</feature>
<evidence type="ECO:0000259" key="2">
    <source>
        <dbReference type="Pfam" id="PF06452"/>
    </source>
</evidence>
<dbReference type="RefSeq" id="WP_203655144.1">
    <property type="nucleotide sequence ID" value="NZ_BAAAZM010000002.1"/>
</dbReference>
<dbReference type="PANTHER" id="PTHR12631">
    <property type="entry name" value="ALPHA-L-IDURONIDASE"/>
    <property type="match status" value="1"/>
</dbReference>
<dbReference type="GO" id="GO:0030246">
    <property type="term" value="F:carbohydrate binding"/>
    <property type="evidence" value="ECO:0007669"/>
    <property type="project" value="InterPro"/>
</dbReference>
<dbReference type="Proteomes" id="UP000612808">
    <property type="component" value="Unassembled WGS sequence"/>
</dbReference>
<dbReference type="Gene3D" id="3.20.20.80">
    <property type="entry name" value="Glycosidases"/>
    <property type="match status" value="1"/>
</dbReference>
<dbReference type="Gene3D" id="2.60.40.1190">
    <property type="match status" value="1"/>
</dbReference>
<evidence type="ECO:0000256" key="1">
    <source>
        <dbReference type="SAM" id="SignalP"/>
    </source>
</evidence>
<dbReference type="GO" id="GO:0016052">
    <property type="term" value="P:carbohydrate catabolic process"/>
    <property type="evidence" value="ECO:0007669"/>
    <property type="project" value="InterPro"/>
</dbReference>
<dbReference type="PANTHER" id="PTHR12631:SF10">
    <property type="entry name" value="BETA-XYLOSIDASE-LIKE PROTEIN-RELATED"/>
    <property type="match status" value="1"/>
</dbReference>
<protein>
    <recommendedName>
        <fullName evidence="2">Carbohydrate-binding domain-containing protein</fullName>
    </recommendedName>
</protein>
<comment type="caution">
    <text evidence="3">The sequence shown here is derived from an EMBL/GenBank/DDBJ whole genome shotgun (WGS) entry which is preliminary data.</text>
</comment>
<dbReference type="GO" id="GO:0004553">
    <property type="term" value="F:hydrolase activity, hydrolyzing O-glycosyl compounds"/>
    <property type="evidence" value="ECO:0007669"/>
    <property type="project" value="InterPro"/>
</dbReference>
<dbReference type="CDD" id="cd09621">
    <property type="entry name" value="CBM9_like_5"/>
    <property type="match status" value="1"/>
</dbReference>
<dbReference type="SUPFAM" id="SSF49344">
    <property type="entry name" value="CBD9-like"/>
    <property type="match status" value="1"/>
</dbReference>
<keyword evidence="4" id="KW-1185">Reference proteome</keyword>